<evidence type="ECO:0000313" key="2">
    <source>
        <dbReference type="EMBL" id="EKX42251.1"/>
    </source>
</evidence>
<reference evidence="4" key="2">
    <citation type="submission" date="2012-11" db="EMBL/GenBank/DDBJ databases">
        <authorList>
            <person name="Kuo A."/>
            <person name="Curtis B.A."/>
            <person name="Tanifuji G."/>
            <person name="Burki F."/>
            <person name="Gruber A."/>
            <person name="Irimia M."/>
            <person name="Maruyama S."/>
            <person name="Arias M.C."/>
            <person name="Ball S.G."/>
            <person name="Gile G.H."/>
            <person name="Hirakawa Y."/>
            <person name="Hopkins J.F."/>
            <person name="Rensing S.A."/>
            <person name="Schmutz J."/>
            <person name="Symeonidi A."/>
            <person name="Elias M."/>
            <person name="Eveleigh R.J."/>
            <person name="Herman E.K."/>
            <person name="Klute M.J."/>
            <person name="Nakayama T."/>
            <person name="Obornik M."/>
            <person name="Reyes-Prieto A."/>
            <person name="Armbrust E.V."/>
            <person name="Aves S.J."/>
            <person name="Beiko R.G."/>
            <person name="Coutinho P."/>
            <person name="Dacks J.B."/>
            <person name="Durnford D.G."/>
            <person name="Fast N.M."/>
            <person name="Green B.R."/>
            <person name="Grisdale C."/>
            <person name="Hempe F."/>
            <person name="Henrissat B."/>
            <person name="Hoppner M.P."/>
            <person name="Ishida K.-I."/>
            <person name="Kim E."/>
            <person name="Koreny L."/>
            <person name="Kroth P.G."/>
            <person name="Liu Y."/>
            <person name="Malik S.-B."/>
            <person name="Maier U.G."/>
            <person name="McRose D."/>
            <person name="Mock T."/>
            <person name="Neilson J.A."/>
            <person name="Onodera N.T."/>
            <person name="Poole A.M."/>
            <person name="Pritham E.J."/>
            <person name="Richards T.A."/>
            <person name="Rocap G."/>
            <person name="Roy S.W."/>
            <person name="Sarai C."/>
            <person name="Schaack S."/>
            <person name="Shirato S."/>
            <person name="Slamovits C.H."/>
            <person name="Spencer D.F."/>
            <person name="Suzuki S."/>
            <person name="Worden A.Z."/>
            <person name="Zauner S."/>
            <person name="Barry K."/>
            <person name="Bell C."/>
            <person name="Bharti A.K."/>
            <person name="Crow J.A."/>
            <person name="Grimwood J."/>
            <person name="Kramer R."/>
            <person name="Lindquist E."/>
            <person name="Lucas S."/>
            <person name="Salamov A."/>
            <person name="McFadden G.I."/>
            <person name="Lane C.E."/>
            <person name="Keeling P.J."/>
            <person name="Gray M.W."/>
            <person name="Grigoriev I.V."/>
            <person name="Archibald J.M."/>
        </authorList>
    </citation>
    <scope>NUCLEOTIDE SEQUENCE</scope>
    <source>
        <strain evidence="4">CCMP2712</strain>
    </source>
</reference>
<dbReference type="InterPro" id="IPR011990">
    <property type="entry name" value="TPR-like_helical_dom_sf"/>
</dbReference>
<dbReference type="GeneID" id="17298797"/>
<reference evidence="3" key="3">
    <citation type="submission" date="2016-03" db="UniProtKB">
        <authorList>
            <consortium name="EnsemblProtists"/>
        </authorList>
    </citation>
    <scope>IDENTIFICATION</scope>
</reference>
<evidence type="ECO:0000313" key="4">
    <source>
        <dbReference type="Proteomes" id="UP000011087"/>
    </source>
</evidence>
<dbReference type="STRING" id="905079.L1J153"/>
<evidence type="ECO:0000256" key="1">
    <source>
        <dbReference type="ARBA" id="ARBA00022737"/>
    </source>
</evidence>
<dbReference type="AlphaFoldDB" id="L1J153"/>
<dbReference type="RefSeq" id="XP_005829231.1">
    <property type="nucleotide sequence ID" value="XM_005829174.1"/>
</dbReference>
<proteinExistence type="predicted"/>
<dbReference type="EnsemblProtists" id="EKX42251">
    <property type="protein sequence ID" value="EKX42251"/>
    <property type="gene ID" value="GUITHDRAFT_111813"/>
</dbReference>
<evidence type="ECO:0008006" key="5">
    <source>
        <dbReference type="Google" id="ProtNLM"/>
    </source>
</evidence>
<protein>
    <recommendedName>
        <fullName evidence="5">Pentacotripeptide-repeat region of PRORP domain-containing protein</fullName>
    </recommendedName>
</protein>
<organism evidence="2">
    <name type="scientific">Guillardia theta (strain CCMP2712)</name>
    <name type="common">Cryptophyte</name>
    <dbReference type="NCBI Taxonomy" id="905079"/>
    <lineage>
        <taxon>Eukaryota</taxon>
        <taxon>Cryptophyceae</taxon>
        <taxon>Pyrenomonadales</taxon>
        <taxon>Geminigeraceae</taxon>
        <taxon>Guillardia</taxon>
    </lineage>
</organism>
<dbReference type="PaxDb" id="55529-EKX42251"/>
<dbReference type="KEGG" id="gtt:GUITHDRAFT_111813"/>
<dbReference type="Pfam" id="PF13812">
    <property type="entry name" value="PPR_3"/>
    <property type="match status" value="2"/>
</dbReference>
<dbReference type="InterPro" id="IPR051222">
    <property type="entry name" value="PPR/CCM1_RNA-binding"/>
</dbReference>
<keyword evidence="1" id="KW-0677">Repeat</keyword>
<keyword evidence="4" id="KW-1185">Reference proteome</keyword>
<reference evidence="2 4" key="1">
    <citation type="journal article" date="2012" name="Nature">
        <title>Algal genomes reveal evolutionary mosaicism and the fate of nucleomorphs.</title>
        <authorList>
            <consortium name="DOE Joint Genome Institute"/>
            <person name="Curtis B.A."/>
            <person name="Tanifuji G."/>
            <person name="Burki F."/>
            <person name="Gruber A."/>
            <person name="Irimia M."/>
            <person name="Maruyama S."/>
            <person name="Arias M.C."/>
            <person name="Ball S.G."/>
            <person name="Gile G.H."/>
            <person name="Hirakawa Y."/>
            <person name="Hopkins J.F."/>
            <person name="Kuo A."/>
            <person name="Rensing S.A."/>
            <person name="Schmutz J."/>
            <person name="Symeonidi A."/>
            <person name="Elias M."/>
            <person name="Eveleigh R.J."/>
            <person name="Herman E.K."/>
            <person name="Klute M.J."/>
            <person name="Nakayama T."/>
            <person name="Obornik M."/>
            <person name="Reyes-Prieto A."/>
            <person name="Armbrust E.V."/>
            <person name="Aves S.J."/>
            <person name="Beiko R.G."/>
            <person name="Coutinho P."/>
            <person name="Dacks J.B."/>
            <person name="Durnford D.G."/>
            <person name="Fast N.M."/>
            <person name="Green B.R."/>
            <person name="Grisdale C.J."/>
            <person name="Hempel F."/>
            <person name="Henrissat B."/>
            <person name="Hoppner M.P."/>
            <person name="Ishida K."/>
            <person name="Kim E."/>
            <person name="Koreny L."/>
            <person name="Kroth P.G."/>
            <person name="Liu Y."/>
            <person name="Malik S.B."/>
            <person name="Maier U.G."/>
            <person name="McRose D."/>
            <person name="Mock T."/>
            <person name="Neilson J.A."/>
            <person name="Onodera N.T."/>
            <person name="Poole A.M."/>
            <person name="Pritham E.J."/>
            <person name="Richards T.A."/>
            <person name="Rocap G."/>
            <person name="Roy S.W."/>
            <person name="Sarai C."/>
            <person name="Schaack S."/>
            <person name="Shirato S."/>
            <person name="Slamovits C.H."/>
            <person name="Spencer D.F."/>
            <person name="Suzuki S."/>
            <person name="Worden A.Z."/>
            <person name="Zauner S."/>
            <person name="Barry K."/>
            <person name="Bell C."/>
            <person name="Bharti A.K."/>
            <person name="Crow J.A."/>
            <person name="Grimwood J."/>
            <person name="Kramer R."/>
            <person name="Lindquist E."/>
            <person name="Lucas S."/>
            <person name="Salamov A."/>
            <person name="McFadden G.I."/>
            <person name="Lane C.E."/>
            <person name="Keeling P.J."/>
            <person name="Gray M.W."/>
            <person name="Grigoriev I.V."/>
            <person name="Archibald J.M."/>
        </authorList>
    </citation>
    <scope>NUCLEOTIDE SEQUENCE</scope>
    <source>
        <strain evidence="2 4">CCMP2712</strain>
    </source>
</reference>
<dbReference type="Proteomes" id="UP000011087">
    <property type="component" value="Unassembled WGS sequence"/>
</dbReference>
<dbReference type="PANTHER" id="PTHR47942:SF39">
    <property type="entry name" value="PPR CONTAINING PLANT PROTEIN"/>
    <property type="match status" value="1"/>
</dbReference>
<evidence type="ECO:0000313" key="3">
    <source>
        <dbReference type="EnsemblProtists" id="EKX42251"/>
    </source>
</evidence>
<accession>L1J153</accession>
<dbReference type="EMBL" id="JH993018">
    <property type="protein sequence ID" value="EKX42251.1"/>
    <property type="molecule type" value="Genomic_DNA"/>
</dbReference>
<sequence length="817" mass="91569">MDVKGRFYAHLNVRLPFRTHSSDRLVIRSLSPGHSSKGVILLSAPQQAIECCSYLKDLGSCMKSGKCNFDEAISIFVQSQRSWSILEQKEALESLATWYVQIAQKEQGSLSHVDQLLQLASSRRLFCSHKFYHLLLAVIVELRKQGCCKIYDGERILGEMAAQGVPPDASTFDLFFKIMSNKAQDNPVGSNELEAFRRRAASAGVKLKVGTWISLAQFLAELASEGKACGEDAIKMLDEFYSVKRTRVSVRSQTVLYNSAMLVVANRIRGLEGNETAASLEFTYIQKVMEHMQSNEVKPDVVTFNTALSAYSTLSQLGIVTFNSSMELVKRMKLIEIQPDVISFNTLMKISFDSADLKSTIRKKKNLVPATQSLREIDEIFQVMKEFEVKRDLVSFNTLFYSAAQACKNGVDYNGSQSLMWLDEMRSIGIMPDTASLNSLLMFVGSLSSRGKLKVEEIWTVVQEANKLGAVCDIQSYNLILFAIAGAIYHDKAAMKDVRYVLKTIDDAGLTMNTYTCNSLFEIMSRIASRSRLNKDAPSITIKDVREIFREMKSKSIAMDVVTFNSALCCVTALAKSNAASIRDAEDFIFEMRRLSISPDIITYTKFLEIIAVQAKVGKVDVREAELVMYQMQQEGIKPSLVTYNVLMEAMSGFLAWRKAKFEEAEAVLEAIEARGYTPDAYTITYFCHCARLTGGMRQAMVTPQRVNAVQRAWVVFRNLRMSKRTTVAYAAMMDAFGAVGRNQVGLGLLDLAESHGLMPDTVMMNAALRCCVDHKEVEEIVAKMDRMHIPKNSGTLKLIERARLGADLTLNYKYFR</sequence>
<dbReference type="OrthoDB" id="185373at2759"/>
<dbReference type="InterPro" id="IPR002885">
    <property type="entry name" value="PPR_rpt"/>
</dbReference>
<dbReference type="HOGENOM" id="CLU_002706_49_12_1"/>
<name>L1J153_GUITC</name>
<dbReference type="PANTHER" id="PTHR47942">
    <property type="entry name" value="TETRATRICOPEPTIDE REPEAT (TPR)-LIKE SUPERFAMILY PROTEIN-RELATED"/>
    <property type="match status" value="1"/>
</dbReference>
<dbReference type="Gene3D" id="1.25.40.10">
    <property type="entry name" value="Tetratricopeptide repeat domain"/>
    <property type="match status" value="4"/>
</dbReference>
<gene>
    <name evidence="2" type="ORF">GUITHDRAFT_111813</name>
</gene>
<dbReference type="eggNOG" id="KOG4197">
    <property type="taxonomic scope" value="Eukaryota"/>
</dbReference>